<dbReference type="Gene3D" id="3.40.50.720">
    <property type="entry name" value="NAD(P)-binding Rossmann-like Domain"/>
    <property type="match status" value="1"/>
</dbReference>
<comment type="caution">
    <text evidence="5">The sequence shown here is derived from an EMBL/GenBank/DDBJ whole genome shotgun (WGS) entry which is preliminary data.</text>
</comment>
<dbReference type="SUPFAM" id="SSF51735">
    <property type="entry name" value="NAD(P)-binding Rossmann-fold domains"/>
    <property type="match status" value="1"/>
</dbReference>
<organism evidence="5 6">
    <name type="scientific">Candidatus Magasanikbacteria bacterium CG_4_9_14_0_2_um_filter_42_11</name>
    <dbReference type="NCBI Taxonomy" id="1974643"/>
    <lineage>
        <taxon>Bacteria</taxon>
        <taxon>Candidatus Magasanikiibacteriota</taxon>
    </lineage>
</organism>
<sequence>MKKIPVCIIGTGNIGTDLLYKIQRSELLECALFAGRNHDSKGIALAKEMGVPVSFDSINALLENPNCCEIVFDATSAAVHKIHAPILKKLGKFVIDLTPSRVGEMCIPVVNGDDIATDVDANINLVTCGGQASTPIAKAIAKIHPDTQYLELIASVSSKSAGPGTRANIDEYNQTTQRAIREFTGIPKVKSILILNPAEPPILMHNTIYAKIQHPDLDALKKEIESAVDVIQQYVPGYRLVAGPVEMEGVVSVIIEVTGKGDFLPTYSGNLDIITAAAVQMAEKYARTNLS</sequence>
<evidence type="ECO:0000259" key="4">
    <source>
        <dbReference type="SMART" id="SM00859"/>
    </source>
</evidence>
<feature type="binding site" evidence="3">
    <location>
        <begin position="11"/>
        <end position="14"/>
    </location>
    <ligand>
        <name>NAD(+)</name>
        <dbReference type="ChEBI" id="CHEBI:57540"/>
    </ligand>
</feature>
<feature type="binding site" evidence="3">
    <location>
        <begin position="160"/>
        <end position="168"/>
    </location>
    <ligand>
        <name>NAD(+)</name>
        <dbReference type="ChEBI" id="CHEBI:57540"/>
    </ligand>
</feature>
<dbReference type="GO" id="GO:0008774">
    <property type="term" value="F:acetaldehyde dehydrogenase (acetylating) activity"/>
    <property type="evidence" value="ECO:0007669"/>
    <property type="project" value="UniProtKB-UniRule"/>
</dbReference>
<dbReference type="EMBL" id="PFRH01000061">
    <property type="protein sequence ID" value="PJC52658.1"/>
    <property type="molecule type" value="Genomic_DNA"/>
</dbReference>
<accession>A0A2M8FAB6</accession>
<proteinExistence type="inferred from homology"/>
<dbReference type="NCBIfam" id="TIGR03215">
    <property type="entry name" value="ac_ald_DH_ac"/>
    <property type="match status" value="1"/>
</dbReference>
<dbReference type="HAMAP" id="MF_01657">
    <property type="entry name" value="Ac_ald_DH_ac"/>
    <property type="match status" value="1"/>
</dbReference>
<dbReference type="Pfam" id="PF09290">
    <property type="entry name" value="AcetDehyd-dimer"/>
    <property type="match status" value="1"/>
</dbReference>
<dbReference type="EC" id="1.2.1.10" evidence="3"/>
<evidence type="ECO:0000313" key="6">
    <source>
        <dbReference type="Proteomes" id="UP000231456"/>
    </source>
</evidence>
<dbReference type="InterPro" id="IPR003361">
    <property type="entry name" value="Acetaldehyde_dehydrogenase"/>
</dbReference>
<dbReference type="InterPro" id="IPR015426">
    <property type="entry name" value="Acetylaldehyde_DH_C"/>
</dbReference>
<feature type="active site" description="Acyl-thioester intermediate" evidence="3">
    <location>
        <position position="128"/>
    </location>
</feature>
<dbReference type="Proteomes" id="UP000231456">
    <property type="component" value="Unassembled WGS sequence"/>
</dbReference>
<dbReference type="Gene3D" id="3.30.360.10">
    <property type="entry name" value="Dihydrodipicolinate Reductase, domain 2"/>
    <property type="match status" value="1"/>
</dbReference>
<evidence type="ECO:0000256" key="1">
    <source>
        <dbReference type="ARBA" id="ARBA00009244"/>
    </source>
</evidence>
<name>A0A2M8FAB6_9BACT</name>
<comment type="similarity">
    <text evidence="1 3">Belongs to the acetaldehyde dehydrogenase family.</text>
</comment>
<dbReference type="Pfam" id="PF01118">
    <property type="entry name" value="Semialdhyde_dh"/>
    <property type="match status" value="1"/>
</dbReference>
<keyword evidence="2 3" id="KW-0520">NAD</keyword>
<gene>
    <name evidence="5" type="ORF">CO030_01720</name>
</gene>
<evidence type="ECO:0000313" key="5">
    <source>
        <dbReference type="EMBL" id="PJC52658.1"/>
    </source>
</evidence>
<dbReference type="NCBIfam" id="NF006157">
    <property type="entry name" value="PRK08300.1"/>
    <property type="match status" value="1"/>
</dbReference>
<dbReference type="InterPro" id="IPR036291">
    <property type="entry name" value="NAD(P)-bd_dom_sf"/>
</dbReference>
<feature type="binding site" evidence="3">
    <location>
        <position position="270"/>
    </location>
    <ligand>
        <name>NAD(+)</name>
        <dbReference type="ChEBI" id="CHEBI:57540"/>
    </ligand>
</feature>
<keyword evidence="3" id="KW-0058">Aromatic hydrocarbons catabolism</keyword>
<dbReference type="AlphaFoldDB" id="A0A2M8FAB6"/>
<reference evidence="6" key="1">
    <citation type="submission" date="2017-09" db="EMBL/GenBank/DDBJ databases">
        <title>Depth-based differentiation of microbial function through sediment-hosted aquifers and enrichment of novel symbionts in the deep terrestrial subsurface.</title>
        <authorList>
            <person name="Probst A.J."/>
            <person name="Ladd B."/>
            <person name="Jarett J.K."/>
            <person name="Geller-Mcgrath D.E."/>
            <person name="Sieber C.M.K."/>
            <person name="Emerson J.B."/>
            <person name="Anantharaman K."/>
            <person name="Thomas B.C."/>
            <person name="Malmstrom R."/>
            <person name="Stieglmeier M."/>
            <person name="Klingl A."/>
            <person name="Woyke T."/>
            <person name="Ryan C.M."/>
            <person name="Banfield J.F."/>
        </authorList>
    </citation>
    <scope>NUCLEOTIDE SEQUENCE [LARGE SCALE GENOMIC DNA]</scope>
</reference>
<dbReference type="SMART" id="SM00859">
    <property type="entry name" value="Semialdhyde_dh"/>
    <property type="match status" value="1"/>
</dbReference>
<protein>
    <recommendedName>
        <fullName evidence="3">Acetaldehyde dehydrogenase</fullName>
        <ecNumber evidence="3">1.2.1.10</ecNumber>
    </recommendedName>
    <alternativeName>
        <fullName evidence="3">Acetaldehyde dehydrogenase [acetylating]</fullName>
    </alternativeName>
</protein>
<evidence type="ECO:0000256" key="3">
    <source>
        <dbReference type="HAMAP-Rule" id="MF_01657"/>
    </source>
</evidence>
<dbReference type="CDD" id="cd23933">
    <property type="entry name" value="ALDH_C"/>
    <property type="match status" value="1"/>
</dbReference>
<comment type="catalytic activity">
    <reaction evidence="3">
        <text>acetaldehyde + NAD(+) + CoA = acetyl-CoA + NADH + H(+)</text>
        <dbReference type="Rhea" id="RHEA:23288"/>
        <dbReference type="ChEBI" id="CHEBI:15343"/>
        <dbReference type="ChEBI" id="CHEBI:15378"/>
        <dbReference type="ChEBI" id="CHEBI:57287"/>
        <dbReference type="ChEBI" id="CHEBI:57288"/>
        <dbReference type="ChEBI" id="CHEBI:57540"/>
        <dbReference type="ChEBI" id="CHEBI:57945"/>
        <dbReference type="EC" id="1.2.1.10"/>
    </reaction>
</comment>
<feature type="domain" description="Semialdehyde dehydrogenase NAD-binding" evidence="4">
    <location>
        <begin position="5"/>
        <end position="118"/>
    </location>
</feature>
<keyword evidence="3" id="KW-0560">Oxidoreductase</keyword>
<dbReference type="SUPFAM" id="SSF55347">
    <property type="entry name" value="Glyceraldehyde-3-phosphate dehydrogenase-like, C-terminal domain"/>
    <property type="match status" value="1"/>
</dbReference>
<dbReference type="InterPro" id="IPR000534">
    <property type="entry name" value="Semialdehyde_DH_NAD-bd"/>
</dbReference>
<evidence type="ECO:0000256" key="2">
    <source>
        <dbReference type="ARBA" id="ARBA00023027"/>
    </source>
</evidence>
<dbReference type="PIRSF" id="PIRSF015689">
    <property type="entry name" value="Actaldh_dh_actl"/>
    <property type="match status" value="1"/>
</dbReference>
<dbReference type="GO" id="GO:0051287">
    <property type="term" value="F:NAD binding"/>
    <property type="evidence" value="ECO:0007669"/>
    <property type="project" value="UniProtKB-UniRule"/>
</dbReference>